<organism evidence="3 6">
    <name type="scientific">Nelumbo nucifera</name>
    <name type="common">Sacred lotus</name>
    <dbReference type="NCBI Taxonomy" id="4432"/>
    <lineage>
        <taxon>Eukaryota</taxon>
        <taxon>Viridiplantae</taxon>
        <taxon>Streptophyta</taxon>
        <taxon>Embryophyta</taxon>
        <taxon>Tracheophyta</taxon>
        <taxon>Spermatophyta</taxon>
        <taxon>Magnoliopsida</taxon>
        <taxon>Proteales</taxon>
        <taxon>Nelumbonaceae</taxon>
        <taxon>Nelumbo</taxon>
    </lineage>
</organism>
<proteinExistence type="predicted"/>
<evidence type="ECO:0000313" key="4">
    <source>
        <dbReference type="RefSeq" id="XP_010264882.1"/>
    </source>
</evidence>
<feature type="region of interest" description="Disordered" evidence="2">
    <location>
        <begin position="210"/>
        <end position="256"/>
    </location>
</feature>
<dbReference type="KEGG" id="nnu:104602775"/>
<feature type="region of interest" description="Disordered" evidence="2">
    <location>
        <begin position="63"/>
        <end position="86"/>
    </location>
</feature>
<evidence type="ECO:0000313" key="8">
    <source>
        <dbReference type="RefSeq" id="XP_019054201.1"/>
    </source>
</evidence>
<protein>
    <submittedName>
        <fullName evidence="4 5">Uncharacterized protein LOC104602775 isoform X1</fullName>
    </submittedName>
</protein>
<dbReference type="AlphaFoldDB" id="A0A1U8ABR4"/>
<feature type="compositionally biased region" description="Polar residues" evidence="2">
    <location>
        <begin position="220"/>
        <end position="232"/>
    </location>
</feature>
<evidence type="ECO:0000256" key="2">
    <source>
        <dbReference type="SAM" id="MobiDB-lite"/>
    </source>
</evidence>
<feature type="coiled-coil region" evidence="1">
    <location>
        <begin position="168"/>
        <end position="195"/>
    </location>
</feature>
<dbReference type="GeneID" id="104602775"/>
<evidence type="ECO:0000313" key="3">
    <source>
        <dbReference type="Proteomes" id="UP000189703"/>
    </source>
</evidence>
<dbReference type="RefSeq" id="XP_010264885.1">
    <property type="nucleotide sequence ID" value="XM_010266583.2"/>
</dbReference>
<sequence length="256" mass="28944">MQLFSIRWRRRRADKTTPPPPRREDLFKRAHTNSQGEFYDPEVRELSVSIAFIFSWFVLGGGGEQTKQRPPPPRREDLFKRAHTNSQGEFYDPEVRELSAKMTTYVAEQAEVGTQVEAIGPHDAVAAVLGDEHPSWVCCLGFGQTPKRAFGTARSGSTFQSTIATTYTTQLEQENQQLREKVDNLQLNVVNLNSHVLHLQSFMERMKQQYGMPMPDPFPTLNTVQSHASENTPVPLRDLDSHHACPSSNSGPLVHM</sequence>
<keyword evidence="3" id="KW-1185">Reference proteome</keyword>
<dbReference type="RefSeq" id="XP_010264882.1">
    <property type="nucleotide sequence ID" value="XM_010266580.2"/>
</dbReference>
<dbReference type="Proteomes" id="UP000189703">
    <property type="component" value="Unplaced"/>
</dbReference>
<accession>A0A1U8ABR4</accession>
<feature type="compositionally biased region" description="Polar residues" evidence="2">
    <location>
        <begin position="246"/>
        <end position="256"/>
    </location>
</feature>
<gene>
    <name evidence="4 5 6 7 8" type="primary">LOC104602775</name>
</gene>
<evidence type="ECO:0000256" key="1">
    <source>
        <dbReference type="SAM" id="Coils"/>
    </source>
</evidence>
<dbReference type="RefSeq" id="XP_019054200.1">
    <property type="nucleotide sequence ID" value="XM_019198655.1"/>
</dbReference>
<dbReference type="RefSeq" id="XP_019054201.1">
    <property type="nucleotide sequence ID" value="XM_019198656.1"/>
</dbReference>
<evidence type="ECO:0000313" key="6">
    <source>
        <dbReference type="RefSeq" id="XP_010264885.1"/>
    </source>
</evidence>
<reference evidence="4 5" key="1">
    <citation type="submission" date="2025-04" db="UniProtKB">
        <authorList>
            <consortium name="RefSeq"/>
        </authorList>
    </citation>
    <scope>IDENTIFICATION</scope>
</reference>
<evidence type="ECO:0000313" key="7">
    <source>
        <dbReference type="RefSeq" id="XP_019054200.1"/>
    </source>
</evidence>
<name>A0A1U8ABR4_NELNU</name>
<dbReference type="RefSeq" id="XP_010264884.1">
    <property type="nucleotide sequence ID" value="XM_010266582.2"/>
</dbReference>
<keyword evidence="1" id="KW-0175">Coiled coil</keyword>
<evidence type="ECO:0000313" key="5">
    <source>
        <dbReference type="RefSeq" id="XP_010264884.1"/>
    </source>
</evidence>